<gene>
    <name evidence="10" type="ORF">JF543_05330</name>
</gene>
<dbReference type="GO" id="GO:0071916">
    <property type="term" value="F:dipeptide transmembrane transporter activity"/>
    <property type="evidence" value="ECO:0007669"/>
    <property type="project" value="TreeGrafter"/>
</dbReference>
<dbReference type="Pfam" id="PF00528">
    <property type="entry name" value="BPD_transp_1"/>
    <property type="match status" value="1"/>
</dbReference>
<protein>
    <submittedName>
        <fullName evidence="10">ABC transporter permease</fullName>
    </submittedName>
</protein>
<keyword evidence="5 7" id="KW-1133">Transmembrane helix</keyword>
<evidence type="ECO:0000256" key="5">
    <source>
        <dbReference type="ARBA" id="ARBA00022989"/>
    </source>
</evidence>
<evidence type="ECO:0000256" key="8">
    <source>
        <dbReference type="SAM" id="MobiDB-lite"/>
    </source>
</evidence>
<comment type="caution">
    <text evidence="10">The sequence shown here is derived from an EMBL/GenBank/DDBJ whole genome shotgun (WGS) entry which is preliminary data.</text>
</comment>
<dbReference type="Proteomes" id="UP000664385">
    <property type="component" value="Unassembled WGS sequence"/>
</dbReference>
<feature type="transmembrane region" description="Helical" evidence="7">
    <location>
        <begin position="141"/>
        <end position="164"/>
    </location>
</feature>
<feature type="transmembrane region" description="Helical" evidence="7">
    <location>
        <begin position="48"/>
        <end position="69"/>
    </location>
</feature>
<dbReference type="InterPro" id="IPR000515">
    <property type="entry name" value="MetI-like"/>
</dbReference>
<evidence type="ECO:0000256" key="7">
    <source>
        <dbReference type="RuleBase" id="RU363032"/>
    </source>
</evidence>
<keyword evidence="3" id="KW-1003">Cell membrane</keyword>
<dbReference type="PANTHER" id="PTHR43386">
    <property type="entry name" value="OLIGOPEPTIDE TRANSPORT SYSTEM PERMEASE PROTEIN APPC"/>
    <property type="match status" value="1"/>
</dbReference>
<sequence>MSETKIAPTQAQESTADAPTTGPASTTALATSRIRRVRSGSPLRSAKFVTGLALVLGITLFAVIAPMFAQDPTFTGNESMQPPSAEHWLGTTKLGNDMFSQLATGARGSLLVGVLAGGIAIVLSLIFGVLAGYLAGWREDALALITNVMIVIPGLPLVMVIASFVSNRSWQLVAVILGITSWAGAAYVLRLQARSLRSRDYVYAAKVAGEKSWRTILVELMPNLLPLLTAQFLFAIIFAILNEAGLSYLGLGPNSSITWGTILNDAQSGQALSRGAWWWFIPPGVMIAGLGAGLALINFSIDEVINPKLRNAPQAARSVRKAAKTKGASA</sequence>
<dbReference type="RefSeq" id="WP_206822993.1">
    <property type="nucleotide sequence ID" value="NZ_JAEMWU010000001.1"/>
</dbReference>
<keyword evidence="4 7" id="KW-0812">Transmembrane</keyword>
<feature type="transmembrane region" description="Helical" evidence="7">
    <location>
        <begin position="170"/>
        <end position="189"/>
    </location>
</feature>
<dbReference type="CDD" id="cd06261">
    <property type="entry name" value="TM_PBP2"/>
    <property type="match status" value="1"/>
</dbReference>
<comment type="subcellular location">
    <subcellularLocation>
        <location evidence="1 7">Cell membrane</location>
        <topology evidence="1 7">Multi-pass membrane protein</topology>
    </subcellularLocation>
</comment>
<dbReference type="InterPro" id="IPR050366">
    <property type="entry name" value="BP-dependent_transpt_permease"/>
</dbReference>
<dbReference type="AlphaFoldDB" id="A0A939DUS3"/>
<reference evidence="10" key="1">
    <citation type="submission" date="2020-12" db="EMBL/GenBank/DDBJ databases">
        <title>PHA producing bacteria isolated from mangrove.</title>
        <authorList>
            <person name="Zheng W."/>
            <person name="Yu S."/>
            <person name="Huang Y."/>
        </authorList>
    </citation>
    <scope>NUCLEOTIDE SEQUENCE</scope>
    <source>
        <strain evidence="10">GN8-5</strain>
    </source>
</reference>
<accession>A0A939DUS3</accession>
<evidence type="ECO:0000256" key="6">
    <source>
        <dbReference type="ARBA" id="ARBA00023136"/>
    </source>
</evidence>
<evidence type="ECO:0000256" key="3">
    <source>
        <dbReference type="ARBA" id="ARBA00022475"/>
    </source>
</evidence>
<dbReference type="PANTHER" id="PTHR43386:SF1">
    <property type="entry name" value="D,D-DIPEPTIDE TRANSPORT SYSTEM PERMEASE PROTEIN DDPC-RELATED"/>
    <property type="match status" value="1"/>
</dbReference>
<evidence type="ECO:0000259" key="9">
    <source>
        <dbReference type="PROSITE" id="PS50928"/>
    </source>
</evidence>
<name>A0A939DUS3_9MICO</name>
<feature type="domain" description="ABC transmembrane type-1" evidence="9">
    <location>
        <begin position="110"/>
        <end position="298"/>
    </location>
</feature>
<evidence type="ECO:0000313" key="11">
    <source>
        <dbReference type="Proteomes" id="UP000664385"/>
    </source>
</evidence>
<evidence type="ECO:0000313" key="10">
    <source>
        <dbReference type="EMBL" id="MBN8205377.1"/>
    </source>
</evidence>
<dbReference type="PROSITE" id="PS50928">
    <property type="entry name" value="ABC_TM1"/>
    <property type="match status" value="1"/>
</dbReference>
<evidence type="ECO:0000256" key="2">
    <source>
        <dbReference type="ARBA" id="ARBA00022448"/>
    </source>
</evidence>
<feature type="region of interest" description="Disordered" evidence="8">
    <location>
        <begin position="1"/>
        <end position="27"/>
    </location>
</feature>
<dbReference type="SUPFAM" id="SSF161098">
    <property type="entry name" value="MetI-like"/>
    <property type="match status" value="1"/>
</dbReference>
<dbReference type="InterPro" id="IPR035906">
    <property type="entry name" value="MetI-like_sf"/>
</dbReference>
<keyword evidence="6 7" id="KW-0472">Membrane</keyword>
<organism evidence="10 11">
    <name type="scientific">Microbacterium esteraromaticum</name>
    <dbReference type="NCBI Taxonomy" id="57043"/>
    <lineage>
        <taxon>Bacteria</taxon>
        <taxon>Bacillati</taxon>
        <taxon>Actinomycetota</taxon>
        <taxon>Actinomycetes</taxon>
        <taxon>Micrococcales</taxon>
        <taxon>Microbacteriaceae</taxon>
        <taxon>Microbacterium</taxon>
    </lineage>
</organism>
<dbReference type="Gene3D" id="1.10.3720.10">
    <property type="entry name" value="MetI-like"/>
    <property type="match status" value="1"/>
</dbReference>
<evidence type="ECO:0000256" key="1">
    <source>
        <dbReference type="ARBA" id="ARBA00004651"/>
    </source>
</evidence>
<feature type="transmembrane region" description="Helical" evidence="7">
    <location>
        <begin position="110"/>
        <end position="134"/>
    </location>
</feature>
<dbReference type="EMBL" id="JAEMWU010000001">
    <property type="protein sequence ID" value="MBN8205377.1"/>
    <property type="molecule type" value="Genomic_DNA"/>
</dbReference>
<keyword evidence="2 7" id="KW-0813">Transport</keyword>
<feature type="transmembrane region" description="Helical" evidence="7">
    <location>
        <begin position="277"/>
        <end position="301"/>
    </location>
</feature>
<evidence type="ECO:0000256" key="4">
    <source>
        <dbReference type="ARBA" id="ARBA00022692"/>
    </source>
</evidence>
<comment type="similarity">
    <text evidence="7">Belongs to the binding-protein-dependent transport system permease family.</text>
</comment>
<dbReference type="GO" id="GO:0005886">
    <property type="term" value="C:plasma membrane"/>
    <property type="evidence" value="ECO:0007669"/>
    <property type="project" value="UniProtKB-SubCell"/>
</dbReference>
<proteinExistence type="inferred from homology"/>
<feature type="transmembrane region" description="Helical" evidence="7">
    <location>
        <begin position="220"/>
        <end position="241"/>
    </location>
</feature>